<dbReference type="InterPro" id="IPR001763">
    <property type="entry name" value="Rhodanese-like_dom"/>
</dbReference>
<dbReference type="PANTHER" id="PTHR43031">
    <property type="entry name" value="FAD-DEPENDENT OXIDOREDUCTASE"/>
    <property type="match status" value="1"/>
</dbReference>
<organism evidence="3 4">
    <name type="scientific">Algoriphagus winogradskyi</name>
    <dbReference type="NCBI Taxonomy" id="237017"/>
    <lineage>
        <taxon>Bacteria</taxon>
        <taxon>Pseudomonadati</taxon>
        <taxon>Bacteroidota</taxon>
        <taxon>Cytophagia</taxon>
        <taxon>Cytophagales</taxon>
        <taxon>Cyclobacteriaceae</taxon>
        <taxon>Algoriphagus</taxon>
    </lineage>
</organism>
<dbReference type="Pfam" id="PF00581">
    <property type="entry name" value="Rhodanese"/>
    <property type="match status" value="1"/>
</dbReference>
<accession>A0ABY1P992</accession>
<evidence type="ECO:0000256" key="1">
    <source>
        <dbReference type="SAM" id="SignalP"/>
    </source>
</evidence>
<proteinExistence type="predicted"/>
<dbReference type="PANTHER" id="PTHR43031:SF18">
    <property type="entry name" value="RHODANESE-RELATED SULFURTRANSFERASES"/>
    <property type="match status" value="1"/>
</dbReference>
<keyword evidence="1" id="KW-0732">Signal</keyword>
<gene>
    <name evidence="3" type="ORF">SAMN06265367_10664</name>
</gene>
<dbReference type="SUPFAM" id="SSF52821">
    <property type="entry name" value="Rhodanese/Cell cycle control phosphatase"/>
    <property type="match status" value="1"/>
</dbReference>
<reference evidence="3 4" key="1">
    <citation type="submission" date="2017-05" db="EMBL/GenBank/DDBJ databases">
        <authorList>
            <person name="Varghese N."/>
            <person name="Submissions S."/>
        </authorList>
    </citation>
    <scope>NUCLEOTIDE SEQUENCE [LARGE SCALE GENOMIC DNA]</scope>
    <source>
        <strain evidence="3 4">DSM 15360</strain>
    </source>
</reference>
<feature type="chain" id="PRO_5047507651" evidence="1">
    <location>
        <begin position="24"/>
        <end position="132"/>
    </location>
</feature>
<comment type="caution">
    <text evidence="3">The sequence shown here is derived from an EMBL/GenBank/DDBJ whole genome shotgun (WGS) entry which is preliminary data.</text>
</comment>
<evidence type="ECO:0000313" key="4">
    <source>
        <dbReference type="Proteomes" id="UP001157915"/>
    </source>
</evidence>
<dbReference type="Gene3D" id="3.40.250.10">
    <property type="entry name" value="Rhodanese-like domain"/>
    <property type="match status" value="1"/>
</dbReference>
<dbReference type="InterPro" id="IPR050229">
    <property type="entry name" value="GlpE_sulfurtransferase"/>
</dbReference>
<dbReference type="PROSITE" id="PS50206">
    <property type="entry name" value="RHODANESE_3"/>
    <property type="match status" value="1"/>
</dbReference>
<evidence type="ECO:0000259" key="2">
    <source>
        <dbReference type="PROSITE" id="PS50206"/>
    </source>
</evidence>
<name>A0ABY1P992_9BACT</name>
<keyword evidence="4" id="KW-1185">Reference proteome</keyword>
<dbReference type="EMBL" id="FXUA01000006">
    <property type="protein sequence ID" value="SMP28878.1"/>
    <property type="molecule type" value="Genomic_DNA"/>
</dbReference>
<sequence length="132" mass="14668">MKLQKILFLAIAIVLVKIDFAQAQTSEVKTLKPAQFEELMKNKGAVRVIDVRTPEEIAEGKIPGAITIDIKNENFKSEIAKLDKKRTYLVYCKAGVRSENAASIMKVAGFTHLYSLDGGIDAWREAGKTIEK</sequence>
<feature type="domain" description="Rhodanese" evidence="2">
    <location>
        <begin position="42"/>
        <end position="132"/>
    </location>
</feature>
<protein>
    <submittedName>
        <fullName evidence="3">Rhodanese-related sulfurtransferase</fullName>
    </submittedName>
</protein>
<dbReference type="Proteomes" id="UP001157915">
    <property type="component" value="Unassembled WGS sequence"/>
</dbReference>
<evidence type="ECO:0000313" key="3">
    <source>
        <dbReference type="EMBL" id="SMP28878.1"/>
    </source>
</evidence>
<dbReference type="InterPro" id="IPR036873">
    <property type="entry name" value="Rhodanese-like_dom_sf"/>
</dbReference>
<dbReference type="RefSeq" id="WP_283413814.1">
    <property type="nucleotide sequence ID" value="NZ_FXUA01000006.1"/>
</dbReference>
<feature type="signal peptide" evidence="1">
    <location>
        <begin position="1"/>
        <end position="23"/>
    </location>
</feature>
<dbReference type="SMART" id="SM00450">
    <property type="entry name" value="RHOD"/>
    <property type="match status" value="1"/>
</dbReference>
<dbReference type="CDD" id="cd00158">
    <property type="entry name" value="RHOD"/>
    <property type="match status" value="1"/>
</dbReference>